<comment type="subcellular location">
    <subcellularLocation>
        <location evidence="1">Membrane</location>
        <topology evidence="1">Single-pass type II membrane protein</topology>
    </subcellularLocation>
</comment>
<dbReference type="STRING" id="1365484.W6Q6A3"/>
<dbReference type="EMBL" id="HG792016">
    <property type="protein sequence ID" value="CDM31840.1"/>
    <property type="molecule type" value="Genomic_DNA"/>
</dbReference>
<keyword evidence="5" id="KW-0328">Glycosyltransferase</keyword>
<feature type="domain" description="Fringe-like glycosyltransferase" evidence="12">
    <location>
        <begin position="150"/>
        <end position="281"/>
    </location>
</feature>
<dbReference type="EC" id="2.4.1.122" evidence="4"/>
<dbReference type="PANTHER" id="PTHR23033">
    <property type="entry name" value="BETA1,3-GALACTOSYLTRANSFERASE"/>
    <property type="match status" value="1"/>
</dbReference>
<dbReference type="OMA" id="FYRKPWC"/>
<keyword evidence="6" id="KW-0808">Transferase</keyword>
<evidence type="ECO:0000313" key="13">
    <source>
        <dbReference type="EMBL" id="CDM31840.1"/>
    </source>
</evidence>
<protein>
    <recommendedName>
        <fullName evidence="4">N-acetylgalactosaminide beta-1,3-galactosyltransferase</fullName>
        <ecNumber evidence="4">2.4.1.122</ecNumber>
    </recommendedName>
</protein>
<dbReference type="Pfam" id="PF02434">
    <property type="entry name" value="Fringe"/>
    <property type="match status" value="1"/>
</dbReference>
<keyword evidence="11" id="KW-0472">Membrane</keyword>
<comment type="pathway">
    <text evidence="2">Protein modification; protein glycosylation.</text>
</comment>
<evidence type="ECO:0000313" key="14">
    <source>
        <dbReference type="Proteomes" id="UP000030686"/>
    </source>
</evidence>
<evidence type="ECO:0000256" key="10">
    <source>
        <dbReference type="ARBA" id="ARBA00022989"/>
    </source>
</evidence>
<dbReference type="GO" id="GO:0016263">
    <property type="term" value="F:glycoprotein-N-acetylgalactosamine 3-beta-galactosyltransferase activity"/>
    <property type="evidence" value="ECO:0007669"/>
    <property type="project" value="UniProtKB-EC"/>
</dbReference>
<gene>
    <name evidence="13" type="ORF">PROQFM164_S02g001991</name>
</gene>
<dbReference type="Proteomes" id="UP000030686">
    <property type="component" value="Unassembled WGS sequence"/>
</dbReference>
<accession>W6Q6A3</accession>
<dbReference type="InterPro" id="IPR026050">
    <property type="entry name" value="C1GALT1/C1GALT1_chp1"/>
</dbReference>
<dbReference type="PANTHER" id="PTHR23033:SF47">
    <property type="entry name" value="APPLE DOMAIN-CONTAINING PROTEIN-RELATED"/>
    <property type="match status" value="1"/>
</dbReference>
<keyword evidence="7" id="KW-0812">Transmembrane</keyword>
<dbReference type="OrthoDB" id="414175at2759"/>
<evidence type="ECO:0000259" key="12">
    <source>
        <dbReference type="Pfam" id="PF02434"/>
    </source>
</evidence>
<keyword evidence="14" id="KW-1185">Reference proteome</keyword>
<dbReference type="GO" id="GO:0016020">
    <property type="term" value="C:membrane"/>
    <property type="evidence" value="ECO:0007669"/>
    <property type="project" value="UniProtKB-SubCell"/>
</dbReference>
<name>W6Q6A3_PENRF</name>
<evidence type="ECO:0000256" key="5">
    <source>
        <dbReference type="ARBA" id="ARBA00022676"/>
    </source>
</evidence>
<evidence type="ECO:0000256" key="3">
    <source>
        <dbReference type="ARBA" id="ARBA00006462"/>
    </source>
</evidence>
<proteinExistence type="inferred from homology"/>
<dbReference type="Gene3D" id="3.90.550.50">
    <property type="match status" value="1"/>
</dbReference>
<dbReference type="InterPro" id="IPR003378">
    <property type="entry name" value="Fringe-like_glycosylTrfase"/>
</dbReference>
<evidence type="ECO:0000256" key="7">
    <source>
        <dbReference type="ARBA" id="ARBA00022692"/>
    </source>
</evidence>
<reference evidence="13" key="1">
    <citation type="journal article" date="2014" name="Nat. Commun.">
        <title>Multiple recent horizontal transfers of a large genomic region in cheese making fungi.</title>
        <authorList>
            <person name="Cheeseman K."/>
            <person name="Ropars J."/>
            <person name="Renault P."/>
            <person name="Dupont J."/>
            <person name="Gouzy J."/>
            <person name="Branca A."/>
            <person name="Abraham A.L."/>
            <person name="Ceppi M."/>
            <person name="Conseiller E."/>
            <person name="Debuchy R."/>
            <person name="Malagnac F."/>
            <person name="Goarin A."/>
            <person name="Silar P."/>
            <person name="Lacoste S."/>
            <person name="Sallet E."/>
            <person name="Bensimon A."/>
            <person name="Giraud T."/>
            <person name="Brygoo Y."/>
        </authorList>
    </citation>
    <scope>NUCLEOTIDE SEQUENCE [LARGE SCALE GENOMIC DNA]</scope>
    <source>
        <strain evidence="13">FM164</strain>
    </source>
</reference>
<keyword evidence="8" id="KW-0547">Nucleotide-binding</keyword>
<evidence type="ECO:0000256" key="11">
    <source>
        <dbReference type="ARBA" id="ARBA00023136"/>
    </source>
</evidence>
<sequence>MVSRRFSRRLIVVATVVALIFLYNIGFLSSHNRQWRPHFTPTPEITPALDENGEPTTYCPPLPGVEDVLVVMKTGVTESREKVPIHFRTTLRCIPHFVIYSDFAEEIEGVQIHDVLGNMDSAAKKNPDFDFYHRIVKYGRKGLEQHDFSDEANSAIGKPNNPGWKLDKWKFLPMAQEALRYKPDAKWFIFVEADTYISWPTVLTWLARFDHTKPHYLGTETQIADVIFAHGGSGFMLSNPALQRASDEYTAREVELNEYTDQHWAGDCVLGKVLSDAGVNLHFTWPILQNSNLGELDEFTTDFYRRPWCFIAATLHHLSPTEIESLWKFEQKRWRDKNKRILLHSDLFREYIAPQIEAQPARTNWNNMADEEQPFAHTPDDCRLICETQTTCVQFAFREDKCFTSLNPRLGHAVPGGVATSGWNTSRIRDMTAKKGVCRKPDFGD</sequence>
<keyword evidence="9" id="KW-0735">Signal-anchor</keyword>
<dbReference type="AlphaFoldDB" id="W6Q6A3"/>
<evidence type="ECO:0000256" key="6">
    <source>
        <dbReference type="ARBA" id="ARBA00022679"/>
    </source>
</evidence>
<evidence type="ECO:0000256" key="4">
    <source>
        <dbReference type="ARBA" id="ARBA00012557"/>
    </source>
</evidence>
<evidence type="ECO:0000256" key="2">
    <source>
        <dbReference type="ARBA" id="ARBA00004922"/>
    </source>
</evidence>
<dbReference type="GO" id="GO:0000166">
    <property type="term" value="F:nucleotide binding"/>
    <property type="evidence" value="ECO:0007669"/>
    <property type="project" value="UniProtKB-KW"/>
</dbReference>
<keyword evidence="10" id="KW-1133">Transmembrane helix</keyword>
<evidence type="ECO:0000256" key="9">
    <source>
        <dbReference type="ARBA" id="ARBA00022968"/>
    </source>
</evidence>
<evidence type="ECO:0000256" key="1">
    <source>
        <dbReference type="ARBA" id="ARBA00004606"/>
    </source>
</evidence>
<evidence type="ECO:0000256" key="8">
    <source>
        <dbReference type="ARBA" id="ARBA00022741"/>
    </source>
</evidence>
<organism evidence="13 14">
    <name type="scientific">Penicillium roqueforti (strain FM164)</name>
    <dbReference type="NCBI Taxonomy" id="1365484"/>
    <lineage>
        <taxon>Eukaryota</taxon>
        <taxon>Fungi</taxon>
        <taxon>Dikarya</taxon>
        <taxon>Ascomycota</taxon>
        <taxon>Pezizomycotina</taxon>
        <taxon>Eurotiomycetes</taxon>
        <taxon>Eurotiomycetidae</taxon>
        <taxon>Eurotiales</taxon>
        <taxon>Aspergillaceae</taxon>
        <taxon>Penicillium</taxon>
    </lineage>
</organism>
<comment type="similarity">
    <text evidence="3">Belongs to the glycosyltransferase 31 family. Beta3-Gal-T subfamily.</text>
</comment>